<dbReference type="Gene3D" id="1.10.238.160">
    <property type="match status" value="1"/>
</dbReference>
<dbReference type="SUPFAM" id="SSF52309">
    <property type="entry name" value="N-(deoxy)ribosyltransferase-like"/>
    <property type="match status" value="1"/>
</dbReference>
<dbReference type="Proteomes" id="UP001161065">
    <property type="component" value="Unassembled WGS sequence"/>
</dbReference>
<dbReference type="Pfam" id="PF05930">
    <property type="entry name" value="Phage_AlpA"/>
    <property type="match status" value="1"/>
</dbReference>
<gene>
    <name evidence="1" type="ORF">N5D63_26225</name>
</gene>
<proteinExistence type="predicted"/>
<dbReference type="InterPro" id="IPR010260">
    <property type="entry name" value="AlpA"/>
</dbReference>
<dbReference type="RefSeq" id="WP_280009682.1">
    <property type="nucleotide sequence ID" value="NZ_JAOCEK010000056.1"/>
</dbReference>
<reference evidence="1" key="1">
    <citation type="submission" date="2022-09" db="EMBL/GenBank/DDBJ databases">
        <title>Intensive care unit water sources are persistently colonized with multi-drug resistant bacteria and are the site of extensive horizontal gene transfer of antibiotic resistance genes.</title>
        <authorList>
            <person name="Diorio-Toth L."/>
        </authorList>
    </citation>
    <scope>NUCLEOTIDE SEQUENCE</scope>
    <source>
        <strain evidence="1">GD03832</strain>
    </source>
</reference>
<evidence type="ECO:0000313" key="2">
    <source>
        <dbReference type="Proteomes" id="UP001161065"/>
    </source>
</evidence>
<accession>A0AA42QAD8</accession>
<comment type="caution">
    <text evidence="1">The sequence shown here is derived from an EMBL/GenBank/DDBJ whole genome shotgun (WGS) entry which is preliminary data.</text>
</comment>
<dbReference type="InterPro" id="IPR052931">
    <property type="entry name" value="Prophage_regulatory_activator"/>
</dbReference>
<sequence>MMRSRQVIRIEEVLNITGLSRSMIYKLMAQERFPRPIALGDRAVGWYEEDVIRWINGRRDGVDLQVVKLPSIYLAGRMGSPEDNKQPGAENSCWRLFDVSESAKLGTLEVDNEEHEVLIAPLEQMKFVGTNTSFMYSGPWKARGSYHGYIHGTTSCSPSTSQEAAYLGAIQGISRADVVVAFLEDHEAFGTLAEIGYAKGIGKRVVVITSPKLAGYSDGFGTELWFSIRMADRHVALSAPPSAKNQDIWRKAHKAAGAVISEWYPPSS</sequence>
<dbReference type="Gene3D" id="3.40.50.450">
    <property type="match status" value="1"/>
</dbReference>
<dbReference type="PANTHER" id="PTHR36154:SF1">
    <property type="entry name" value="DNA-BINDING TRANSCRIPTIONAL ACTIVATOR ALPA"/>
    <property type="match status" value="1"/>
</dbReference>
<name>A0AA42QAD8_9BURK</name>
<dbReference type="EMBL" id="JAOCEK010000056">
    <property type="protein sequence ID" value="MDH1337628.1"/>
    <property type="molecule type" value="Genomic_DNA"/>
</dbReference>
<dbReference type="PANTHER" id="PTHR36154">
    <property type="entry name" value="DNA-BINDING TRANSCRIPTIONAL ACTIVATOR ALPA"/>
    <property type="match status" value="1"/>
</dbReference>
<protein>
    <submittedName>
        <fullName evidence="1">AlpA family phage regulatory protein</fullName>
    </submittedName>
</protein>
<organism evidence="1 2">
    <name type="scientific">Comamonas thiooxydans</name>
    <dbReference type="NCBI Taxonomy" id="363952"/>
    <lineage>
        <taxon>Bacteria</taxon>
        <taxon>Pseudomonadati</taxon>
        <taxon>Pseudomonadota</taxon>
        <taxon>Betaproteobacteria</taxon>
        <taxon>Burkholderiales</taxon>
        <taxon>Comamonadaceae</taxon>
        <taxon>Comamonas</taxon>
    </lineage>
</organism>
<evidence type="ECO:0000313" key="1">
    <source>
        <dbReference type="EMBL" id="MDH1337628.1"/>
    </source>
</evidence>
<dbReference type="AlphaFoldDB" id="A0AA42QAD8"/>